<dbReference type="InterPro" id="IPR011990">
    <property type="entry name" value="TPR-like_helical_dom_sf"/>
</dbReference>
<dbReference type="InterPro" id="IPR019734">
    <property type="entry name" value="TPR_rpt"/>
</dbReference>
<dbReference type="AlphaFoldDB" id="A0A9W7FGJ6"/>
<evidence type="ECO:0000256" key="1">
    <source>
        <dbReference type="ARBA" id="ARBA00022737"/>
    </source>
</evidence>
<evidence type="ECO:0000313" key="3">
    <source>
        <dbReference type="EMBL" id="GMI11663.1"/>
    </source>
</evidence>
<accession>A0A9W7FGJ6</accession>
<sequence length="362" mass="40628">MPKSNDGGIGGAMNVNGYTILDDKNANILGLQGGQAANLASRIAPGKRLKSNVPKLKAAAKECPFKDKEICMVARRRILRVLEEVLSYNLFTEEKERTARRLEMYDACFELGRACNQARNHEEAAKYLKKARNGYEEELGRDSEKTLEVTLGYILCTTWNIDKDRVEKLTDLVKRAETSLGPEKVVTLGSLSQLGTCLHGNGNFKEAGKVWERCLAGQEAVLGKHHKDTLKTLNDLGNVNLGMKKHDEALDYFKRAKKGWESVLGKLSQKALGLFMDIAIVYHTGTKEWEKAEVAYLECLNGYEETLGKDHQDTKNCAKNFANLVAYAAKKKPLQAIVERYPWLIHDQPLFHNVMNGTYTYP</sequence>
<name>A0A9W7FGJ6_9STRA</name>
<dbReference type="Gene3D" id="1.25.40.10">
    <property type="entry name" value="Tetratricopeptide repeat domain"/>
    <property type="match status" value="1"/>
</dbReference>
<reference evidence="4" key="1">
    <citation type="journal article" date="2023" name="Commun. Biol.">
        <title>Genome analysis of Parmales, the sister group of diatoms, reveals the evolutionary specialization of diatoms from phago-mixotrophs to photoautotrophs.</title>
        <authorList>
            <person name="Ban H."/>
            <person name="Sato S."/>
            <person name="Yoshikawa S."/>
            <person name="Yamada K."/>
            <person name="Nakamura Y."/>
            <person name="Ichinomiya M."/>
            <person name="Sato N."/>
            <person name="Blanc-Mathieu R."/>
            <person name="Endo H."/>
            <person name="Kuwata A."/>
            <person name="Ogata H."/>
        </authorList>
    </citation>
    <scope>NUCLEOTIDE SEQUENCE [LARGE SCALE GENOMIC DNA]</scope>
    <source>
        <strain evidence="4">NIES 3700</strain>
    </source>
</reference>
<keyword evidence="2" id="KW-0802">TPR repeat</keyword>
<dbReference type="PANTHER" id="PTHR45641:SF19">
    <property type="entry name" value="NEPHROCYSTIN-3"/>
    <property type="match status" value="1"/>
</dbReference>
<protein>
    <recommendedName>
        <fullName evidence="5">Kinesin light chain</fullName>
    </recommendedName>
</protein>
<dbReference type="Pfam" id="PF13181">
    <property type="entry name" value="TPR_8"/>
    <property type="match status" value="1"/>
</dbReference>
<proteinExistence type="predicted"/>
<dbReference type="PANTHER" id="PTHR45641">
    <property type="entry name" value="TETRATRICOPEPTIDE REPEAT PROTEIN (AFU_ORTHOLOGUE AFUA_6G03870)"/>
    <property type="match status" value="1"/>
</dbReference>
<dbReference type="EMBL" id="BRXW01000165">
    <property type="protein sequence ID" value="GMI11663.1"/>
    <property type="molecule type" value="Genomic_DNA"/>
</dbReference>
<dbReference type="Proteomes" id="UP001165122">
    <property type="component" value="Unassembled WGS sequence"/>
</dbReference>
<dbReference type="OrthoDB" id="197174at2759"/>
<evidence type="ECO:0008006" key="5">
    <source>
        <dbReference type="Google" id="ProtNLM"/>
    </source>
</evidence>
<organism evidence="3 4">
    <name type="scientific">Triparma laevis f. longispina</name>
    <dbReference type="NCBI Taxonomy" id="1714387"/>
    <lineage>
        <taxon>Eukaryota</taxon>
        <taxon>Sar</taxon>
        <taxon>Stramenopiles</taxon>
        <taxon>Ochrophyta</taxon>
        <taxon>Bolidophyceae</taxon>
        <taxon>Parmales</taxon>
        <taxon>Triparmaceae</taxon>
        <taxon>Triparma</taxon>
    </lineage>
</organism>
<gene>
    <name evidence="3" type="ORF">TrLO_g12280</name>
</gene>
<keyword evidence="1" id="KW-0677">Repeat</keyword>
<keyword evidence="4" id="KW-1185">Reference proteome</keyword>
<evidence type="ECO:0000313" key="4">
    <source>
        <dbReference type="Proteomes" id="UP001165122"/>
    </source>
</evidence>
<dbReference type="SMART" id="SM00028">
    <property type="entry name" value="TPR"/>
    <property type="match status" value="3"/>
</dbReference>
<dbReference type="Pfam" id="PF13424">
    <property type="entry name" value="TPR_12"/>
    <property type="match status" value="1"/>
</dbReference>
<evidence type="ECO:0000256" key="2">
    <source>
        <dbReference type="ARBA" id="ARBA00022803"/>
    </source>
</evidence>
<comment type="caution">
    <text evidence="3">The sequence shown here is derived from an EMBL/GenBank/DDBJ whole genome shotgun (WGS) entry which is preliminary data.</text>
</comment>
<dbReference type="Pfam" id="PF13374">
    <property type="entry name" value="TPR_10"/>
    <property type="match status" value="1"/>
</dbReference>
<dbReference type="SUPFAM" id="SSF48452">
    <property type="entry name" value="TPR-like"/>
    <property type="match status" value="2"/>
</dbReference>